<dbReference type="SUPFAM" id="SSF46565">
    <property type="entry name" value="Chaperone J-domain"/>
    <property type="match status" value="1"/>
</dbReference>
<keyword evidence="3" id="KW-1185">Reference proteome</keyword>
<dbReference type="OrthoDB" id="422295at2"/>
<proteinExistence type="predicted"/>
<dbReference type="eggNOG" id="COG2214">
    <property type="taxonomic scope" value="Bacteria"/>
</dbReference>
<dbReference type="Proteomes" id="UP000008206">
    <property type="component" value="Chromosome"/>
</dbReference>
<evidence type="ECO:0000313" key="2">
    <source>
        <dbReference type="EMBL" id="ADN14091.1"/>
    </source>
</evidence>
<accession>E0UDA0</accession>
<dbReference type="EMBL" id="CP002198">
    <property type="protein sequence ID" value="ADN14091.1"/>
    <property type="molecule type" value="Genomic_DNA"/>
</dbReference>
<dbReference type="KEGG" id="cyj:Cyan7822_2111"/>
<organism evidence="2 3">
    <name type="scientific">Gloeothece verrucosa (strain PCC 7822)</name>
    <name type="common">Cyanothece sp. (strain PCC 7822)</name>
    <dbReference type="NCBI Taxonomy" id="497965"/>
    <lineage>
        <taxon>Bacteria</taxon>
        <taxon>Bacillati</taxon>
        <taxon>Cyanobacteriota</taxon>
        <taxon>Cyanophyceae</taxon>
        <taxon>Oscillatoriophycideae</taxon>
        <taxon>Chroococcales</taxon>
        <taxon>Aphanothecaceae</taxon>
        <taxon>Gloeothece</taxon>
        <taxon>Gloeothece verrucosa</taxon>
    </lineage>
</organism>
<dbReference type="PROSITE" id="PS50076">
    <property type="entry name" value="DNAJ_2"/>
    <property type="match status" value="1"/>
</dbReference>
<keyword evidence="2" id="KW-0346">Stress response</keyword>
<dbReference type="HOGENOM" id="CLU_074057_0_0_3"/>
<dbReference type="AlphaFoldDB" id="E0UDA0"/>
<sequence length="309" mass="35986">MFSIFLFSLIFCFICWLIYSSKNSVNNSQNLTINQGKLLDGSSYHLACLLEDAPPSSLRGQFYPLATPLMTPLACIVPRTWQDFYRQNLGQPGVNYWEWRDKPESKNVCQELTLLLDLTEPKGYARDFLEILAAGKNPLASFYQETLKNKGKFDQQDFQVQKQIYVAFKQWHELAQQQIGLAALQRVYRVCYGASWSLIEEIFAEKTFLIFSQYLIDQSAPWWKVLGVPPRSNFSQVEQAYKSLVRTWHPDLNQHPLATDVTARINVAYEQYQALYEKSKPVTVSNNNFQKNPKLWVKIREWITTNRNK</sequence>
<dbReference type="Pfam" id="PF00226">
    <property type="entry name" value="DnaJ"/>
    <property type="match status" value="1"/>
</dbReference>
<protein>
    <submittedName>
        <fullName evidence="2">Heat shock protein DnaJ domain protein</fullName>
    </submittedName>
</protein>
<evidence type="ECO:0000313" key="3">
    <source>
        <dbReference type="Proteomes" id="UP000008206"/>
    </source>
</evidence>
<dbReference type="InterPro" id="IPR036869">
    <property type="entry name" value="J_dom_sf"/>
</dbReference>
<dbReference type="CDD" id="cd06257">
    <property type="entry name" value="DnaJ"/>
    <property type="match status" value="1"/>
</dbReference>
<reference evidence="3" key="1">
    <citation type="journal article" date="2011" name="MBio">
        <title>Novel metabolic attributes of the genus Cyanothece, comprising a group of unicellular nitrogen-fixing Cyanobacteria.</title>
        <authorList>
            <person name="Bandyopadhyay A."/>
            <person name="Elvitigala T."/>
            <person name="Welsh E."/>
            <person name="Stockel J."/>
            <person name="Liberton M."/>
            <person name="Min H."/>
            <person name="Sherman L.A."/>
            <person name="Pakrasi H.B."/>
        </authorList>
    </citation>
    <scope>NUCLEOTIDE SEQUENCE [LARGE SCALE GENOMIC DNA]</scope>
    <source>
        <strain evidence="3">PCC 7822</strain>
    </source>
</reference>
<dbReference type="PRINTS" id="PR00625">
    <property type="entry name" value="JDOMAIN"/>
</dbReference>
<feature type="domain" description="J" evidence="1">
    <location>
        <begin position="221"/>
        <end position="280"/>
    </location>
</feature>
<dbReference type="InterPro" id="IPR001623">
    <property type="entry name" value="DnaJ_domain"/>
</dbReference>
<evidence type="ECO:0000259" key="1">
    <source>
        <dbReference type="PROSITE" id="PS50076"/>
    </source>
</evidence>
<gene>
    <name evidence="2" type="ordered locus">Cyan7822_2111</name>
</gene>
<dbReference type="Gene3D" id="1.10.287.110">
    <property type="entry name" value="DnaJ domain"/>
    <property type="match status" value="1"/>
</dbReference>
<dbReference type="SMART" id="SM00271">
    <property type="entry name" value="DnaJ"/>
    <property type="match status" value="1"/>
</dbReference>
<name>E0UDA0_GLOV7</name>
<dbReference type="STRING" id="497965.Cyan7822_2111"/>